<keyword evidence="1" id="KW-0732">Signal</keyword>
<protein>
    <recommendedName>
        <fullName evidence="4">MD-2-related lipid-recognition domain-containing protein</fullName>
    </recommendedName>
</protein>
<proteinExistence type="predicted"/>
<dbReference type="AlphaFoldDB" id="A0AAD4PLY1"/>
<dbReference type="SMART" id="SM00697">
    <property type="entry name" value="DM8"/>
    <property type="match status" value="1"/>
</dbReference>
<feature type="non-terminal residue" evidence="2">
    <location>
        <position position="181"/>
    </location>
</feature>
<evidence type="ECO:0000313" key="2">
    <source>
        <dbReference type="EMBL" id="KAH8371693.1"/>
    </source>
</evidence>
<feature type="non-terminal residue" evidence="2">
    <location>
        <position position="1"/>
    </location>
</feature>
<reference evidence="2" key="1">
    <citation type="journal article" date="2021" name="Mol. Ecol. Resour.">
        <title>Phylogenomic analyses of the genus Drosophila reveals genomic signals of climate adaptation.</title>
        <authorList>
            <person name="Li F."/>
            <person name="Rane R.V."/>
            <person name="Luria V."/>
            <person name="Xiong Z."/>
            <person name="Chen J."/>
            <person name="Li Z."/>
            <person name="Catullo R.A."/>
            <person name="Griffin P.C."/>
            <person name="Schiffer M."/>
            <person name="Pearce S."/>
            <person name="Lee S.F."/>
            <person name="McElroy K."/>
            <person name="Stocker A."/>
            <person name="Shirriffs J."/>
            <person name="Cockerell F."/>
            <person name="Coppin C."/>
            <person name="Sgro C.M."/>
            <person name="Karger A."/>
            <person name="Cain J.W."/>
            <person name="Weber J.A."/>
            <person name="Santpere G."/>
            <person name="Kirschner M.W."/>
            <person name="Hoffmann A.A."/>
            <person name="Oakeshott J.G."/>
            <person name="Zhang G."/>
        </authorList>
    </citation>
    <scope>NUCLEOTIDE SEQUENCE</scope>
    <source>
        <strain evidence="2">BGI-SZ-2011g</strain>
    </source>
</reference>
<name>A0AAD4PLY1_9MUSC</name>
<feature type="signal peptide" evidence="1">
    <location>
        <begin position="1"/>
        <end position="28"/>
    </location>
</feature>
<dbReference type="InterPro" id="IPR010512">
    <property type="entry name" value="DUF1091"/>
</dbReference>
<organism evidence="2 3">
    <name type="scientific">Drosophila rubida</name>
    <dbReference type="NCBI Taxonomy" id="30044"/>
    <lineage>
        <taxon>Eukaryota</taxon>
        <taxon>Metazoa</taxon>
        <taxon>Ecdysozoa</taxon>
        <taxon>Arthropoda</taxon>
        <taxon>Hexapoda</taxon>
        <taxon>Insecta</taxon>
        <taxon>Pterygota</taxon>
        <taxon>Neoptera</taxon>
        <taxon>Endopterygota</taxon>
        <taxon>Diptera</taxon>
        <taxon>Brachycera</taxon>
        <taxon>Muscomorpha</taxon>
        <taxon>Ephydroidea</taxon>
        <taxon>Drosophilidae</taxon>
        <taxon>Drosophila</taxon>
    </lineage>
</organism>
<comment type="caution">
    <text evidence="2">The sequence shown here is derived from an EMBL/GenBank/DDBJ whole genome shotgun (WGS) entry which is preliminary data.</text>
</comment>
<dbReference type="Pfam" id="PF06477">
    <property type="entry name" value="DUF1091"/>
    <property type="match status" value="1"/>
</dbReference>
<evidence type="ECO:0008006" key="4">
    <source>
        <dbReference type="Google" id="ProtNLM"/>
    </source>
</evidence>
<sequence>LLEIKTKSWTMRMPFVILLLAIEGQTASVSRFTNVECEILDIGYITYPKCNLKLVGRGIVGLNINMKLLKPPVETVKLNLSLWRKFNGFRPFMFNTTFDYCKYAERPTLSFQHIVFSAIRDSSNINHTCPYDHDIIVHNMIFKEEYLRLMPLPAGEYQFQILIATYNKWRTMIKATVLHNE</sequence>
<keyword evidence="3" id="KW-1185">Reference proteome</keyword>
<dbReference type="PANTHER" id="PTHR20898:SF0">
    <property type="entry name" value="DAEDALUS ON 3-RELATED"/>
    <property type="match status" value="1"/>
</dbReference>
<gene>
    <name evidence="2" type="ORF">KR093_008549</name>
</gene>
<dbReference type="Proteomes" id="UP001200034">
    <property type="component" value="Unassembled WGS sequence"/>
</dbReference>
<dbReference type="EMBL" id="JAJJHW010002585">
    <property type="protein sequence ID" value="KAH8371693.1"/>
    <property type="molecule type" value="Genomic_DNA"/>
</dbReference>
<evidence type="ECO:0000313" key="3">
    <source>
        <dbReference type="Proteomes" id="UP001200034"/>
    </source>
</evidence>
<evidence type="ECO:0000256" key="1">
    <source>
        <dbReference type="SAM" id="SignalP"/>
    </source>
</evidence>
<feature type="chain" id="PRO_5042093278" description="MD-2-related lipid-recognition domain-containing protein" evidence="1">
    <location>
        <begin position="29"/>
        <end position="181"/>
    </location>
</feature>
<dbReference type="PANTHER" id="PTHR20898">
    <property type="entry name" value="DAEDALUS ON 3-RELATED-RELATED"/>
    <property type="match status" value="1"/>
</dbReference>
<accession>A0AAD4PLY1</accession>